<sequence>MIGEKPRLKLTYTDYLTTPEDKRYELLDGVLVATPAPNEVHQRTQAELGYHLMTFVKGNGLGRIYYSSTDVVLSDIDVVQPDLLFVSSERMQIITPDNIQGAPDLVVEILSPSTAERDRGYKRALYAQHGVKEYWVVGTDAGAITVLLLGDDGYEVVDTFGEGDTLTSPTLAGFRLEVDEIFGS</sequence>
<feature type="domain" description="Putative restriction endonuclease" evidence="1">
    <location>
        <begin position="15"/>
        <end position="178"/>
    </location>
</feature>
<dbReference type="AlphaFoldDB" id="A0A6B1DBQ4"/>
<evidence type="ECO:0000259" key="1">
    <source>
        <dbReference type="Pfam" id="PF05685"/>
    </source>
</evidence>
<dbReference type="EMBL" id="VXMH01000094">
    <property type="protein sequence ID" value="MYC96715.1"/>
    <property type="molecule type" value="Genomic_DNA"/>
</dbReference>
<dbReference type="InterPro" id="IPR008538">
    <property type="entry name" value="Uma2"/>
</dbReference>
<dbReference type="PANTHER" id="PTHR34107">
    <property type="entry name" value="SLL0198 PROTEIN-RELATED"/>
    <property type="match status" value="1"/>
</dbReference>
<comment type="caution">
    <text evidence="2">The sequence shown here is derived from an EMBL/GenBank/DDBJ whole genome shotgun (WGS) entry which is preliminary data.</text>
</comment>
<accession>A0A6B1DBQ4</accession>
<gene>
    <name evidence="2" type="ORF">F4X14_17245</name>
</gene>
<dbReference type="InterPro" id="IPR011335">
    <property type="entry name" value="Restrct_endonuc-II-like"/>
</dbReference>
<dbReference type="CDD" id="cd06260">
    <property type="entry name" value="DUF820-like"/>
    <property type="match status" value="1"/>
</dbReference>
<dbReference type="SUPFAM" id="SSF52980">
    <property type="entry name" value="Restriction endonuclease-like"/>
    <property type="match status" value="1"/>
</dbReference>
<dbReference type="InterPro" id="IPR012296">
    <property type="entry name" value="Nuclease_put_TT1808"/>
</dbReference>
<keyword evidence="2" id="KW-0540">Nuclease</keyword>
<keyword evidence="2" id="KW-0255">Endonuclease</keyword>
<name>A0A6B1DBQ4_9CHLR</name>
<dbReference type="GO" id="GO:0004519">
    <property type="term" value="F:endonuclease activity"/>
    <property type="evidence" value="ECO:0007669"/>
    <property type="project" value="UniProtKB-KW"/>
</dbReference>
<evidence type="ECO:0000313" key="2">
    <source>
        <dbReference type="EMBL" id="MYC96715.1"/>
    </source>
</evidence>
<dbReference type="Gene3D" id="3.90.1570.10">
    <property type="entry name" value="tt1808, chain A"/>
    <property type="match status" value="1"/>
</dbReference>
<organism evidence="2">
    <name type="scientific">Caldilineaceae bacterium SB0661_bin_32</name>
    <dbReference type="NCBI Taxonomy" id="2605255"/>
    <lineage>
        <taxon>Bacteria</taxon>
        <taxon>Bacillati</taxon>
        <taxon>Chloroflexota</taxon>
        <taxon>Caldilineae</taxon>
        <taxon>Caldilineales</taxon>
        <taxon>Caldilineaceae</taxon>
    </lineage>
</organism>
<dbReference type="PANTHER" id="PTHR34107:SF4">
    <property type="entry name" value="SLL1222 PROTEIN"/>
    <property type="match status" value="1"/>
</dbReference>
<reference evidence="2" key="1">
    <citation type="submission" date="2019-09" db="EMBL/GenBank/DDBJ databases">
        <title>Characterisation of the sponge microbiome using genome-centric metagenomics.</title>
        <authorList>
            <person name="Engelberts J.P."/>
            <person name="Robbins S.J."/>
            <person name="De Goeij J.M."/>
            <person name="Aranda M."/>
            <person name="Bell S.C."/>
            <person name="Webster N.S."/>
        </authorList>
    </citation>
    <scope>NUCLEOTIDE SEQUENCE</scope>
    <source>
        <strain evidence="2">SB0661_bin_32</strain>
    </source>
</reference>
<proteinExistence type="predicted"/>
<protein>
    <submittedName>
        <fullName evidence="2">Uma2 family endonuclease</fullName>
    </submittedName>
</protein>
<dbReference type="Pfam" id="PF05685">
    <property type="entry name" value="Uma2"/>
    <property type="match status" value="1"/>
</dbReference>
<keyword evidence="2" id="KW-0378">Hydrolase</keyword>